<dbReference type="PANTHER" id="PTHR20873:SF0">
    <property type="entry name" value="L-SERYL-TRNA(SEC) KINASE"/>
    <property type="match status" value="1"/>
</dbReference>
<dbReference type="InterPro" id="IPR052648">
    <property type="entry name" value="Ser-tRNA(Sec)_kinase"/>
</dbReference>
<sequence length="288" mass="31993">MNSKQRPAVIAVTVGLPGAGKSSLCQRIENYARVSGHKDRVVLISFDDEEQSLSSECNNKETLTDFDTDIWHKARERALEKAKQALAATNDPIDESSKSIQVLLVDDNMYYQSMRVPFRQLAERVGAGYLEIAVDCELEEAMRRNALRESPHRVPADVLRRMAGRLEPPTPGRRSLHVKSDDDLETLFCAMRAASAEPEVNHEASRAAEAAASRASVNASATHQRELQLRRIVGEFIKKVPATSRRGAAALAAQVKSEIAVSDTFDVEAMAALLQRRYQEYLSFNPEL</sequence>
<protein>
    <submittedName>
        <fullName evidence="1">L-seryl-tRNASec kinase</fullName>
    </submittedName>
</protein>
<keyword evidence="1" id="KW-0418">Kinase</keyword>
<name>A0A2R5GUG7_9STRA</name>
<comment type="caution">
    <text evidence="1">The sequence shown here is derived from an EMBL/GenBank/DDBJ whole genome shotgun (WGS) entry which is preliminary data.</text>
</comment>
<gene>
    <name evidence="1" type="ORF">FCC1311_107142</name>
</gene>
<dbReference type="Pfam" id="PF13671">
    <property type="entry name" value="AAA_33"/>
    <property type="match status" value="1"/>
</dbReference>
<keyword evidence="2" id="KW-1185">Reference proteome</keyword>
<keyword evidence="1" id="KW-0808">Transferase</keyword>
<evidence type="ECO:0000313" key="2">
    <source>
        <dbReference type="Proteomes" id="UP000241890"/>
    </source>
</evidence>
<accession>A0A2R5GUG7</accession>
<dbReference type="InParanoid" id="A0A2R5GUG7"/>
<dbReference type="Gene3D" id="3.40.50.300">
    <property type="entry name" value="P-loop containing nucleotide triphosphate hydrolases"/>
    <property type="match status" value="1"/>
</dbReference>
<dbReference type="SUPFAM" id="SSF52540">
    <property type="entry name" value="P-loop containing nucleoside triphosphate hydrolases"/>
    <property type="match status" value="1"/>
</dbReference>
<dbReference type="Proteomes" id="UP000241890">
    <property type="component" value="Unassembled WGS sequence"/>
</dbReference>
<reference evidence="1 2" key="1">
    <citation type="submission" date="2017-12" db="EMBL/GenBank/DDBJ databases">
        <title>Sequencing, de novo assembly and annotation of complete genome of a new Thraustochytrid species, strain FCC1311.</title>
        <authorList>
            <person name="Sedici K."/>
            <person name="Godart F."/>
            <person name="Aiese Cigliano R."/>
            <person name="Sanseverino W."/>
            <person name="Barakat M."/>
            <person name="Ortet P."/>
            <person name="Marechal E."/>
            <person name="Cagnac O."/>
            <person name="Amato A."/>
        </authorList>
    </citation>
    <scope>NUCLEOTIDE SEQUENCE [LARGE SCALE GENOMIC DNA]</scope>
</reference>
<dbReference type="OrthoDB" id="9972657at2759"/>
<dbReference type="GO" id="GO:0000049">
    <property type="term" value="F:tRNA binding"/>
    <property type="evidence" value="ECO:0007669"/>
    <property type="project" value="TreeGrafter"/>
</dbReference>
<organism evidence="1 2">
    <name type="scientific">Hondaea fermentalgiana</name>
    <dbReference type="NCBI Taxonomy" id="2315210"/>
    <lineage>
        <taxon>Eukaryota</taxon>
        <taxon>Sar</taxon>
        <taxon>Stramenopiles</taxon>
        <taxon>Bigyra</taxon>
        <taxon>Labyrinthulomycetes</taxon>
        <taxon>Thraustochytrida</taxon>
        <taxon>Thraustochytriidae</taxon>
        <taxon>Hondaea</taxon>
    </lineage>
</organism>
<dbReference type="GO" id="GO:0016301">
    <property type="term" value="F:kinase activity"/>
    <property type="evidence" value="ECO:0007669"/>
    <property type="project" value="UniProtKB-KW"/>
</dbReference>
<evidence type="ECO:0000313" key="1">
    <source>
        <dbReference type="EMBL" id="GBG34490.1"/>
    </source>
</evidence>
<dbReference type="InterPro" id="IPR027417">
    <property type="entry name" value="P-loop_NTPase"/>
</dbReference>
<proteinExistence type="predicted"/>
<dbReference type="PANTHER" id="PTHR20873">
    <property type="entry name" value="L-SERYL-TRNA(SEC) KINASE"/>
    <property type="match status" value="1"/>
</dbReference>
<dbReference type="EMBL" id="BEYU01000196">
    <property type="protein sequence ID" value="GBG34490.1"/>
    <property type="molecule type" value="Genomic_DNA"/>
</dbReference>
<dbReference type="AlphaFoldDB" id="A0A2R5GUG7"/>